<reference evidence="8 9" key="1">
    <citation type="journal article" date="2011" name="Nature">
        <title>A high-resolution map of human evolutionary constraint using 29 mammals.</title>
        <authorList>
            <person name="Lindblad-Toh K."/>
            <person name="Garber M."/>
            <person name="Zuk O."/>
            <person name="Lin M.F."/>
            <person name="Parker B.J."/>
            <person name="Washietl S."/>
            <person name="Kheradpour P."/>
            <person name="Ernst J."/>
            <person name="Jordan G."/>
            <person name="Mauceli E."/>
            <person name="Ward L.D."/>
            <person name="Lowe C.B."/>
            <person name="Holloway A.K."/>
            <person name="Clamp M."/>
            <person name="Gnerre S."/>
            <person name="Alfoldi J."/>
            <person name="Beal K."/>
            <person name="Chang J."/>
            <person name="Clawson H."/>
            <person name="Cuff J."/>
            <person name="Di Palma F."/>
            <person name="Fitzgerald S."/>
            <person name="Flicek P."/>
            <person name="Guttman M."/>
            <person name="Hubisz M.J."/>
            <person name="Jaffe D.B."/>
            <person name="Jungreis I."/>
            <person name="Kent W.J."/>
            <person name="Kostka D."/>
            <person name="Lara M."/>
            <person name="Martins A.L."/>
            <person name="Massingham T."/>
            <person name="Moltke I."/>
            <person name="Raney B.J."/>
            <person name="Rasmussen M.D."/>
            <person name="Robinson J."/>
            <person name="Stark A."/>
            <person name="Vilella A.J."/>
            <person name="Wen J."/>
            <person name="Xie X."/>
            <person name="Zody M.C."/>
            <person name="Baldwin J."/>
            <person name="Bloom T."/>
            <person name="Chin C.W."/>
            <person name="Heiman D."/>
            <person name="Nicol R."/>
            <person name="Nusbaum C."/>
            <person name="Young S."/>
            <person name="Wilkinson J."/>
            <person name="Worley K.C."/>
            <person name="Kovar C.L."/>
            <person name="Muzny D.M."/>
            <person name="Gibbs R.A."/>
            <person name="Cree A."/>
            <person name="Dihn H.H."/>
            <person name="Fowler G."/>
            <person name="Jhangiani S."/>
            <person name="Joshi V."/>
            <person name="Lee S."/>
            <person name="Lewis L.R."/>
            <person name="Nazareth L.V."/>
            <person name="Okwuonu G."/>
            <person name="Santibanez J."/>
            <person name="Warren W.C."/>
            <person name="Mardis E.R."/>
            <person name="Weinstock G.M."/>
            <person name="Wilson R.K."/>
            <person name="Delehaunty K."/>
            <person name="Dooling D."/>
            <person name="Fronik C."/>
            <person name="Fulton L."/>
            <person name="Fulton B."/>
            <person name="Graves T."/>
            <person name="Minx P."/>
            <person name="Sodergren E."/>
            <person name="Birney E."/>
            <person name="Margulies E.H."/>
            <person name="Herrero J."/>
            <person name="Green E.D."/>
            <person name="Haussler D."/>
            <person name="Siepel A."/>
            <person name="Goldman N."/>
            <person name="Pollard K.S."/>
            <person name="Pedersen J.S."/>
            <person name="Lander E.S."/>
            <person name="Kellis M."/>
        </authorList>
    </citation>
    <scope>NUCLEOTIDE SEQUENCE [LARGE SCALE GENOMIC DNA]</scope>
    <source>
        <strain evidence="9">Thorbecke</strain>
    </source>
</reference>
<feature type="domain" description="Major facilitator superfamily (MFS) profile" evidence="7">
    <location>
        <begin position="186"/>
        <end position="263"/>
    </location>
</feature>
<keyword evidence="2 6" id="KW-0812">Transmembrane</keyword>
<dbReference type="InterPro" id="IPR020846">
    <property type="entry name" value="MFS_dom"/>
</dbReference>
<keyword evidence="9" id="KW-1185">Reference proteome</keyword>
<dbReference type="InterPro" id="IPR045263">
    <property type="entry name" value="GLUT"/>
</dbReference>
<evidence type="ECO:0000256" key="1">
    <source>
        <dbReference type="ARBA" id="ARBA00004141"/>
    </source>
</evidence>
<evidence type="ECO:0000256" key="6">
    <source>
        <dbReference type="SAM" id="Phobius"/>
    </source>
</evidence>
<evidence type="ECO:0000259" key="7">
    <source>
        <dbReference type="PROSITE" id="PS50850"/>
    </source>
</evidence>
<evidence type="ECO:0000256" key="2">
    <source>
        <dbReference type="ARBA" id="ARBA00022692"/>
    </source>
</evidence>
<name>A0A5F9C510_RABIT</name>
<reference evidence="8" key="3">
    <citation type="submission" date="2025-09" db="UniProtKB">
        <authorList>
            <consortium name="Ensembl"/>
        </authorList>
    </citation>
    <scope>IDENTIFICATION</scope>
    <source>
        <strain evidence="8">Thorbecke</strain>
    </source>
</reference>
<evidence type="ECO:0000256" key="3">
    <source>
        <dbReference type="ARBA" id="ARBA00022989"/>
    </source>
</evidence>
<dbReference type="Bgee" id="ENSOCUG00000031111">
    <property type="expression patterns" value="Expressed in kidney and 10 other cell types or tissues"/>
</dbReference>
<evidence type="ECO:0000313" key="9">
    <source>
        <dbReference type="Proteomes" id="UP000001811"/>
    </source>
</evidence>
<dbReference type="PANTHER" id="PTHR23503:SF22">
    <property type="entry name" value="SOLUTE CARRIER FAMILY 2, FACILITATED GLUCOSE TRANSPORTER MEMBER 11"/>
    <property type="match status" value="1"/>
</dbReference>
<organism evidence="8 9">
    <name type="scientific">Oryctolagus cuniculus</name>
    <name type="common">Rabbit</name>
    <dbReference type="NCBI Taxonomy" id="9986"/>
    <lineage>
        <taxon>Eukaryota</taxon>
        <taxon>Metazoa</taxon>
        <taxon>Chordata</taxon>
        <taxon>Craniata</taxon>
        <taxon>Vertebrata</taxon>
        <taxon>Euteleostomi</taxon>
        <taxon>Mammalia</taxon>
        <taxon>Eutheria</taxon>
        <taxon>Euarchontoglires</taxon>
        <taxon>Glires</taxon>
        <taxon>Lagomorpha</taxon>
        <taxon>Leporidae</taxon>
        <taxon>Oryctolagus</taxon>
    </lineage>
</organism>
<evidence type="ECO:0000313" key="8">
    <source>
        <dbReference type="Ensembl" id="ENSOCUP00000028647.1"/>
    </source>
</evidence>
<keyword evidence="4 6" id="KW-0472">Membrane</keyword>
<dbReference type="InParanoid" id="A0A5F9C510"/>
<dbReference type="GO" id="GO:0005886">
    <property type="term" value="C:plasma membrane"/>
    <property type="evidence" value="ECO:0007669"/>
    <property type="project" value="TreeGrafter"/>
</dbReference>
<proteinExistence type="predicted"/>
<feature type="compositionally biased region" description="Basic and acidic residues" evidence="5">
    <location>
        <begin position="67"/>
        <end position="90"/>
    </location>
</feature>
<dbReference type="Gene3D" id="1.20.1250.20">
    <property type="entry name" value="MFS general substrate transporter like domains"/>
    <property type="match status" value="1"/>
</dbReference>
<dbReference type="Pfam" id="PF00083">
    <property type="entry name" value="Sugar_tr"/>
    <property type="match status" value="1"/>
</dbReference>
<feature type="transmembrane region" description="Helical" evidence="6">
    <location>
        <begin position="231"/>
        <end position="259"/>
    </location>
</feature>
<evidence type="ECO:0000256" key="4">
    <source>
        <dbReference type="ARBA" id="ARBA00023136"/>
    </source>
</evidence>
<dbReference type="GO" id="GO:0046323">
    <property type="term" value="P:D-glucose import"/>
    <property type="evidence" value="ECO:0007669"/>
    <property type="project" value="TreeGrafter"/>
</dbReference>
<comment type="subcellular location">
    <subcellularLocation>
        <location evidence="1">Membrane</location>
        <topology evidence="1">Multi-pass membrane protein</topology>
    </subcellularLocation>
</comment>
<feature type="transmembrane region" description="Helical" evidence="6">
    <location>
        <begin position="181"/>
        <end position="199"/>
    </location>
</feature>
<protein>
    <recommendedName>
        <fullName evidence="7">Major facilitator superfamily (MFS) profile domain-containing protein</fullName>
    </recommendedName>
</protein>
<dbReference type="AlphaFoldDB" id="A0A5F9C510"/>
<dbReference type="PANTHER" id="PTHR23503">
    <property type="entry name" value="SOLUTE CARRIER FAMILY 2"/>
    <property type="match status" value="1"/>
</dbReference>
<feature type="region of interest" description="Disordered" evidence="5">
    <location>
        <begin position="35"/>
        <end position="103"/>
    </location>
</feature>
<dbReference type="GO" id="GO:0070837">
    <property type="term" value="P:dehydroascorbic acid transport"/>
    <property type="evidence" value="ECO:0007669"/>
    <property type="project" value="TreeGrafter"/>
</dbReference>
<sequence length="263" mass="28336">MTGGAASSASLVPADLCPNARVARSRRLTRPRRFCGSAALASRPGARDSAAPQDRDHRQGLGSAEAPRVRAEVAGRLRARAGQDRRRSSPSDHSSLPVCRHEPGLNRVGSRRLSCLRAAERAEWRMSGSTPHGLAPRESLGIRSCCPAWGRASPPGPHTTAGVAKASQLRGRWERLIQSRVLFLTIFAAGIGGTFQFGYNLSIINAPTLYIQEFTNETWQVRTGEPLPDRLILLVWSLIVSLYPLGGLLGALLAGHLAVMLGR</sequence>
<dbReference type="Proteomes" id="UP000001811">
    <property type="component" value="Unplaced"/>
</dbReference>
<evidence type="ECO:0000256" key="5">
    <source>
        <dbReference type="SAM" id="MobiDB-lite"/>
    </source>
</evidence>
<dbReference type="InterPro" id="IPR005828">
    <property type="entry name" value="MFS_sugar_transport-like"/>
</dbReference>
<reference evidence="8" key="2">
    <citation type="submission" date="2025-08" db="UniProtKB">
        <authorList>
            <consortium name="Ensembl"/>
        </authorList>
    </citation>
    <scope>IDENTIFICATION</scope>
    <source>
        <strain evidence="8">Thorbecke</strain>
    </source>
</reference>
<accession>A0A5F9C510</accession>
<dbReference type="PROSITE" id="PS50850">
    <property type="entry name" value="MFS"/>
    <property type="match status" value="1"/>
</dbReference>
<keyword evidence="3 6" id="KW-1133">Transmembrane helix</keyword>
<dbReference type="GeneTree" id="ENSGT00940000161061"/>
<dbReference type="InterPro" id="IPR036259">
    <property type="entry name" value="MFS_trans_sf"/>
</dbReference>
<dbReference type="Ensembl" id="ENSOCUT00000060869.1">
    <property type="protein sequence ID" value="ENSOCUP00000028647.1"/>
    <property type="gene ID" value="ENSOCUG00000031111.1"/>
</dbReference>
<dbReference type="GO" id="GO:0055056">
    <property type="term" value="F:D-glucose transmembrane transporter activity"/>
    <property type="evidence" value="ECO:0007669"/>
    <property type="project" value="TreeGrafter"/>
</dbReference>